<evidence type="ECO:0000256" key="1">
    <source>
        <dbReference type="SAM" id="MobiDB-lite"/>
    </source>
</evidence>
<dbReference type="STRING" id="1661398.A0A482VBE2"/>
<gene>
    <name evidence="2" type="ORF">BDFB_010388</name>
</gene>
<feature type="region of interest" description="Disordered" evidence="1">
    <location>
        <begin position="1"/>
        <end position="66"/>
    </location>
</feature>
<dbReference type="OrthoDB" id="6345017at2759"/>
<accession>A0A482VBE2</accession>
<dbReference type="AlphaFoldDB" id="A0A482VBE2"/>
<name>A0A482VBE2_ASBVE</name>
<evidence type="ECO:0000313" key="3">
    <source>
        <dbReference type="Proteomes" id="UP000292052"/>
    </source>
</evidence>
<protein>
    <submittedName>
        <fullName evidence="2">Uncharacterized protein</fullName>
    </submittedName>
</protein>
<reference evidence="2 3" key="1">
    <citation type="submission" date="2017-03" db="EMBL/GenBank/DDBJ databases">
        <title>Genome of the blue death feigning beetle - Asbolus verrucosus.</title>
        <authorList>
            <person name="Rider S.D."/>
        </authorList>
    </citation>
    <scope>NUCLEOTIDE SEQUENCE [LARGE SCALE GENOMIC DNA]</scope>
    <source>
        <strain evidence="2">Butters</strain>
        <tissue evidence="2">Head and leg muscle</tissue>
    </source>
</reference>
<dbReference type="Proteomes" id="UP000292052">
    <property type="component" value="Unassembled WGS sequence"/>
</dbReference>
<sequence length="108" mass="12115">MILISDTESADVRPRPHRSFPPIKLTSFFRKNRDKVASSEEAEPQKVDDEVKEPLEGAPDGEEEPKEGLVYAELDLVSPQSVTPVVKNDEKTEYAEIVYTPSDDNKKA</sequence>
<comment type="caution">
    <text evidence="2">The sequence shown here is derived from an EMBL/GenBank/DDBJ whole genome shotgun (WGS) entry which is preliminary data.</text>
</comment>
<keyword evidence="3" id="KW-1185">Reference proteome</keyword>
<evidence type="ECO:0000313" key="2">
    <source>
        <dbReference type="EMBL" id="RZB40577.1"/>
    </source>
</evidence>
<organism evidence="2 3">
    <name type="scientific">Asbolus verrucosus</name>
    <name type="common">Desert ironclad beetle</name>
    <dbReference type="NCBI Taxonomy" id="1661398"/>
    <lineage>
        <taxon>Eukaryota</taxon>
        <taxon>Metazoa</taxon>
        <taxon>Ecdysozoa</taxon>
        <taxon>Arthropoda</taxon>
        <taxon>Hexapoda</taxon>
        <taxon>Insecta</taxon>
        <taxon>Pterygota</taxon>
        <taxon>Neoptera</taxon>
        <taxon>Endopterygota</taxon>
        <taxon>Coleoptera</taxon>
        <taxon>Polyphaga</taxon>
        <taxon>Cucujiformia</taxon>
        <taxon>Tenebrionidae</taxon>
        <taxon>Pimeliinae</taxon>
        <taxon>Asbolus</taxon>
    </lineage>
</organism>
<dbReference type="EMBL" id="QDEB01117665">
    <property type="protein sequence ID" value="RZB40577.1"/>
    <property type="molecule type" value="Genomic_DNA"/>
</dbReference>
<proteinExistence type="predicted"/>
<feature type="compositionally biased region" description="Basic and acidic residues" evidence="1">
    <location>
        <begin position="34"/>
        <end position="55"/>
    </location>
</feature>